<dbReference type="Proteomes" id="UP000692954">
    <property type="component" value="Unassembled WGS sequence"/>
</dbReference>
<gene>
    <name evidence="1" type="ORF">PSON_ATCC_30995.1.T0380083</name>
</gene>
<protein>
    <submittedName>
        <fullName evidence="1">Uncharacterized protein</fullName>
    </submittedName>
</protein>
<evidence type="ECO:0000313" key="1">
    <source>
        <dbReference type="EMBL" id="CAD8078748.1"/>
    </source>
</evidence>
<evidence type="ECO:0000313" key="2">
    <source>
        <dbReference type="Proteomes" id="UP000692954"/>
    </source>
</evidence>
<sequence>MMKSSNQFLNEKIEYLFNFLKVDYQKEIIRGLKELILKFIRGQVLHSFNVAGQMQYQSQLHKFYKFSYAENNNFNNESDKSIKSVNKFYELIISGKRKGFIQVQNNVFLFNSYVNDQKSLRLQSVIRNHKNDQQNNKRLGFECLLEIEWVYIQDWIQLRVLIK</sequence>
<accession>A0A8S1MF34</accession>
<dbReference type="AlphaFoldDB" id="A0A8S1MF34"/>
<name>A0A8S1MF34_9CILI</name>
<comment type="caution">
    <text evidence="1">The sequence shown here is derived from an EMBL/GenBank/DDBJ whole genome shotgun (WGS) entry which is preliminary data.</text>
</comment>
<proteinExistence type="predicted"/>
<reference evidence="1" key="1">
    <citation type="submission" date="2021-01" db="EMBL/GenBank/DDBJ databases">
        <authorList>
            <consortium name="Genoscope - CEA"/>
            <person name="William W."/>
        </authorList>
    </citation>
    <scope>NUCLEOTIDE SEQUENCE</scope>
</reference>
<dbReference type="EMBL" id="CAJJDN010000038">
    <property type="protein sequence ID" value="CAD8078748.1"/>
    <property type="molecule type" value="Genomic_DNA"/>
</dbReference>
<organism evidence="1 2">
    <name type="scientific">Paramecium sonneborni</name>
    <dbReference type="NCBI Taxonomy" id="65129"/>
    <lineage>
        <taxon>Eukaryota</taxon>
        <taxon>Sar</taxon>
        <taxon>Alveolata</taxon>
        <taxon>Ciliophora</taxon>
        <taxon>Intramacronucleata</taxon>
        <taxon>Oligohymenophorea</taxon>
        <taxon>Peniculida</taxon>
        <taxon>Parameciidae</taxon>
        <taxon>Paramecium</taxon>
    </lineage>
</organism>
<keyword evidence="2" id="KW-1185">Reference proteome</keyword>